<protein>
    <submittedName>
        <fullName evidence="2">Uncharacterized protein</fullName>
    </submittedName>
</protein>
<feature type="compositionally biased region" description="Polar residues" evidence="1">
    <location>
        <begin position="161"/>
        <end position="179"/>
    </location>
</feature>
<evidence type="ECO:0000256" key="1">
    <source>
        <dbReference type="SAM" id="MobiDB-lite"/>
    </source>
</evidence>
<keyword evidence="3" id="KW-1185">Reference proteome</keyword>
<organism evidence="2 3">
    <name type="scientific">Lactuca saligna</name>
    <name type="common">Willowleaf lettuce</name>
    <dbReference type="NCBI Taxonomy" id="75948"/>
    <lineage>
        <taxon>Eukaryota</taxon>
        <taxon>Viridiplantae</taxon>
        <taxon>Streptophyta</taxon>
        <taxon>Embryophyta</taxon>
        <taxon>Tracheophyta</taxon>
        <taxon>Spermatophyta</taxon>
        <taxon>Magnoliopsida</taxon>
        <taxon>eudicotyledons</taxon>
        <taxon>Gunneridae</taxon>
        <taxon>Pentapetalae</taxon>
        <taxon>asterids</taxon>
        <taxon>campanulids</taxon>
        <taxon>Asterales</taxon>
        <taxon>Asteraceae</taxon>
        <taxon>Cichorioideae</taxon>
        <taxon>Cichorieae</taxon>
        <taxon>Lactucinae</taxon>
        <taxon>Lactuca</taxon>
    </lineage>
</organism>
<proteinExistence type="predicted"/>
<name>A0AA35ZCJ6_LACSI</name>
<accession>A0AA35ZCJ6</accession>
<evidence type="ECO:0000313" key="2">
    <source>
        <dbReference type="EMBL" id="CAI9290084.1"/>
    </source>
</evidence>
<gene>
    <name evidence="2" type="ORF">LSALG_LOCUS29296</name>
</gene>
<evidence type="ECO:0000313" key="3">
    <source>
        <dbReference type="Proteomes" id="UP001177003"/>
    </source>
</evidence>
<dbReference type="EMBL" id="OX465082">
    <property type="protein sequence ID" value="CAI9290084.1"/>
    <property type="molecule type" value="Genomic_DNA"/>
</dbReference>
<dbReference type="Proteomes" id="UP001177003">
    <property type="component" value="Chromosome 6"/>
</dbReference>
<sequence length="237" mass="26722">MPPRTIMWCKGRESKGEFKDENAKLMADKLMERQKQIKDGDINVEPVMDSITLVFGKEQGGFIKGCQHGVTIDISMFLASKDLLRRKLKFLKLHCRMENLSLIKKDSKLKDFSTKVNEQDETLKLVLAHLTAKGANFPNLPQTLVIAKPTKKPIQTKYATTTPDTQLPSLKSATPANTKPTRKAVEYKTSTINPETPIVSPKKNLHQPIKCSLSYSDKRNIVAHVTAHLSSERQFIH</sequence>
<feature type="region of interest" description="Disordered" evidence="1">
    <location>
        <begin position="161"/>
        <end position="182"/>
    </location>
</feature>
<dbReference type="AlphaFoldDB" id="A0AA35ZCJ6"/>
<reference evidence="2" key="1">
    <citation type="submission" date="2023-04" db="EMBL/GenBank/DDBJ databases">
        <authorList>
            <person name="Vijverberg K."/>
            <person name="Xiong W."/>
            <person name="Schranz E."/>
        </authorList>
    </citation>
    <scope>NUCLEOTIDE SEQUENCE</scope>
</reference>